<gene>
    <name evidence="1" type="ORF">AT9943_LOCUS3486</name>
</gene>
<dbReference type="EMBL" id="LR881466">
    <property type="protein sequence ID" value="CAD5315089.1"/>
    <property type="molecule type" value="Genomic_DNA"/>
</dbReference>
<name>A0A7G2E393_ARATH</name>
<dbReference type="AlphaFoldDB" id="A0A7G2E393"/>
<dbReference type="Proteomes" id="UP000516314">
    <property type="component" value="Chromosome 1"/>
</dbReference>
<evidence type="ECO:0000313" key="1">
    <source>
        <dbReference type="EMBL" id="CAD5315089.1"/>
    </source>
</evidence>
<reference evidence="1 2" key="1">
    <citation type="submission" date="2020-09" db="EMBL/GenBank/DDBJ databases">
        <authorList>
            <person name="Ashkenazy H."/>
        </authorList>
    </citation>
    <scope>NUCLEOTIDE SEQUENCE [LARGE SCALE GENOMIC DNA]</scope>
    <source>
        <strain evidence="2">cv. Cdm-0</strain>
    </source>
</reference>
<evidence type="ECO:0000313" key="2">
    <source>
        <dbReference type="Proteomes" id="UP000516314"/>
    </source>
</evidence>
<accession>A0A7G2E393</accession>
<protein>
    <submittedName>
        <fullName evidence="1">(thale cress) hypothetical protein</fullName>
    </submittedName>
</protein>
<sequence>MSETMDHFDTKQDQLFEQVTVEKKPLGSWKWNNLFKAKSQVGDAYNQIWVVKPEEKMKLLKNTKDQGT</sequence>
<organism evidence="1 2">
    <name type="scientific">Arabidopsis thaliana</name>
    <name type="common">Mouse-ear cress</name>
    <dbReference type="NCBI Taxonomy" id="3702"/>
    <lineage>
        <taxon>Eukaryota</taxon>
        <taxon>Viridiplantae</taxon>
        <taxon>Streptophyta</taxon>
        <taxon>Embryophyta</taxon>
        <taxon>Tracheophyta</taxon>
        <taxon>Spermatophyta</taxon>
        <taxon>Magnoliopsida</taxon>
        <taxon>eudicotyledons</taxon>
        <taxon>Gunneridae</taxon>
        <taxon>Pentapetalae</taxon>
        <taxon>rosids</taxon>
        <taxon>malvids</taxon>
        <taxon>Brassicales</taxon>
        <taxon>Brassicaceae</taxon>
        <taxon>Camelineae</taxon>
        <taxon>Arabidopsis</taxon>
    </lineage>
</organism>
<proteinExistence type="predicted"/>